<keyword evidence="4 5" id="KW-0472">Membrane</keyword>
<feature type="transmembrane region" description="Helical" evidence="5">
    <location>
        <begin position="15"/>
        <end position="32"/>
    </location>
</feature>
<evidence type="ECO:0000256" key="3">
    <source>
        <dbReference type="ARBA" id="ARBA00022989"/>
    </source>
</evidence>
<feature type="transmembrane region" description="Helical" evidence="5">
    <location>
        <begin position="233"/>
        <end position="249"/>
    </location>
</feature>
<feature type="transmembrane region" description="Helical" evidence="5">
    <location>
        <begin position="210"/>
        <end position="227"/>
    </location>
</feature>
<keyword evidence="3 5" id="KW-1133">Transmembrane helix</keyword>
<name>A0A0H1R7Z8_9EURY</name>
<dbReference type="NCBIfam" id="NF009516">
    <property type="entry name" value="PRK12875.1"/>
    <property type="match status" value="1"/>
</dbReference>
<gene>
    <name evidence="6" type="ORF">SZ63_07250</name>
</gene>
<dbReference type="CDD" id="cd13966">
    <property type="entry name" value="PT_UbiA_4"/>
    <property type="match status" value="1"/>
</dbReference>
<dbReference type="InterPro" id="IPR050475">
    <property type="entry name" value="Prenyltransferase_related"/>
</dbReference>
<dbReference type="AlphaFoldDB" id="A0A0H1R7Z8"/>
<feature type="transmembrane region" description="Helical" evidence="5">
    <location>
        <begin position="258"/>
        <end position="279"/>
    </location>
</feature>
<dbReference type="EMBL" id="JXOJ01000002">
    <property type="protein sequence ID" value="KLK88767.1"/>
    <property type="molecule type" value="Genomic_DNA"/>
</dbReference>
<sequence length="284" mass="31736">MAPRLLSLAWRVSRFRFWIYTGGTYVVGYALGMDSWSAFFEPDYILFLLYFFLPANLLIYGVNDWWDRDTDRFNPKKDVKEYRISEADGRDLLVLLGFAGGVSLALFFVLDTVGKALLLAFLFLSYFYSAPPLRFKEVPVLDFSSNMLYVVPGILGYYLASGTLPPPALVLAGYLHVAAMHLFSAIPDIGCDAAAGMTTTAVVLRERRSLLLCLAFWSGLAALVIWLSGLHPLSLLVLIYPAVPLALLLREGFSIDRVYWYLPFVNTGLGGLVFLLATLRTVAW</sequence>
<comment type="caution">
    <text evidence="6">The sequence shown here is derived from an EMBL/GenBank/DDBJ whole genome shotgun (WGS) entry which is preliminary data.</text>
</comment>
<protein>
    <submittedName>
        <fullName evidence="6">Prenyltransferase</fullName>
    </submittedName>
</protein>
<evidence type="ECO:0000256" key="4">
    <source>
        <dbReference type="ARBA" id="ARBA00023136"/>
    </source>
</evidence>
<keyword evidence="6" id="KW-0808">Transferase</keyword>
<evidence type="ECO:0000313" key="7">
    <source>
        <dbReference type="Proteomes" id="UP000035301"/>
    </source>
</evidence>
<dbReference type="Gene3D" id="1.20.120.1780">
    <property type="entry name" value="UbiA prenyltransferase"/>
    <property type="match status" value="1"/>
</dbReference>
<dbReference type="OrthoDB" id="305381at2157"/>
<dbReference type="GO" id="GO:0005886">
    <property type="term" value="C:plasma membrane"/>
    <property type="evidence" value="ECO:0007669"/>
    <property type="project" value="UniProtKB-SubCell"/>
</dbReference>
<dbReference type="InterPro" id="IPR044878">
    <property type="entry name" value="UbiA_sf"/>
</dbReference>
<reference evidence="6 7" key="1">
    <citation type="journal article" date="2015" name="Int. J. Syst. Evol. Microbiol.">
        <title>Methanoculleus sediminis sp. nov., a methanogen from sediments near a submarine mud volcano.</title>
        <authorList>
            <person name="Chen S.C."/>
            <person name="Chen M.F."/>
            <person name="Lai M.C."/>
            <person name="Weng C.Y."/>
            <person name="Wu S.Y."/>
            <person name="Lin S."/>
            <person name="Yang T.F."/>
            <person name="Chen P.C."/>
        </authorList>
    </citation>
    <scope>NUCLEOTIDE SEQUENCE [LARGE SCALE GENOMIC DNA]</scope>
    <source>
        <strain evidence="6 7">S3Fa</strain>
    </source>
</reference>
<dbReference type="STRING" id="1550566.SZ63_07250"/>
<dbReference type="InterPro" id="IPR000537">
    <property type="entry name" value="UbiA_prenyltransferase"/>
</dbReference>
<dbReference type="RefSeq" id="WP_048183270.1">
    <property type="nucleotide sequence ID" value="NZ_JXOJ01000002.1"/>
</dbReference>
<dbReference type="PANTHER" id="PTHR42723">
    <property type="entry name" value="CHLOROPHYLL SYNTHASE"/>
    <property type="match status" value="1"/>
</dbReference>
<dbReference type="PANTHER" id="PTHR42723:SF1">
    <property type="entry name" value="CHLOROPHYLL SYNTHASE, CHLOROPLASTIC"/>
    <property type="match status" value="1"/>
</dbReference>
<evidence type="ECO:0000256" key="5">
    <source>
        <dbReference type="SAM" id="Phobius"/>
    </source>
</evidence>
<evidence type="ECO:0000313" key="6">
    <source>
        <dbReference type="EMBL" id="KLK88767.1"/>
    </source>
</evidence>
<feature type="transmembrane region" description="Helical" evidence="5">
    <location>
        <begin position="92"/>
        <end position="110"/>
    </location>
</feature>
<evidence type="ECO:0000256" key="1">
    <source>
        <dbReference type="ARBA" id="ARBA00004651"/>
    </source>
</evidence>
<accession>A0A0H1R7Z8</accession>
<proteinExistence type="predicted"/>
<dbReference type="PATRIC" id="fig|1550566.3.peg.1574"/>
<feature type="transmembrane region" description="Helical" evidence="5">
    <location>
        <begin position="44"/>
        <end position="62"/>
    </location>
</feature>
<comment type="subcellular location">
    <subcellularLocation>
        <location evidence="1">Cell membrane</location>
        <topology evidence="1">Multi-pass membrane protein</topology>
    </subcellularLocation>
</comment>
<organism evidence="6 7">
    <name type="scientific">Methanoculleus sediminis</name>
    <dbReference type="NCBI Taxonomy" id="1550566"/>
    <lineage>
        <taxon>Archaea</taxon>
        <taxon>Methanobacteriati</taxon>
        <taxon>Methanobacteriota</taxon>
        <taxon>Stenosarchaea group</taxon>
        <taxon>Methanomicrobia</taxon>
        <taxon>Methanomicrobiales</taxon>
        <taxon>Methanomicrobiaceae</taxon>
        <taxon>Methanoculleus</taxon>
    </lineage>
</organism>
<keyword evidence="2 5" id="KW-0812">Transmembrane</keyword>
<keyword evidence="7" id="KW-1185">Reference proteome</keyword>
<dbReference type="GO" id="GO:0016765">
    <property type="term" value="F:transferase activity, transferring alkyl or aryl (other than methyl) groups"/>
    <property type="evidence" value="ECO:0007669"/>
    <property type="project" value="InterPro"/>
</dbReference>
<evidence type="ECO:0000256" key="2">
    <source>
        <dbReference type="ARBA" id="ARBA00022692"/>
    </source>
</evidence>
<dbReference type="Pfam" id="PF01040">
    <property type="entry name" value="UbiA"/>
    <property type="match status" value="1"/>
</dbReference>
<dbReference type="Gene3D" id="1.10.357.140">
    <property type="entry name" value="UbiA prenyltransferase"/>
    <property type="match status" value="1"/>
</dbReference>
<dbReference type="Proteomes" id="UP000035301">
    <property type="component" value="Unassembled WGS sequence"/>
</dbReference>